<dbReference type="Gene3D" id="3.40.50.2020">
    <property type="match status" value="1"/>
</dbReference>
<feature type="domain" description="Phosphoribosyltransferase" evidence="1">
    <location>
        <begin position="8"/>
        <end position="178"/>
    </location>
</feature>
<gene>
    <name evidence="2" type="ORF">Q6348_13440</name>
</gene>
<dbReference type="InterPro" id="IPR000836">
    <property type="entry name" value="PRTase_dom"/>
</dbReference>
<dbReference type="EMBL" id="JAUQYP010000001">
    <property type="protein sequence ID" value="MDO8108198.1"/>
    <property type="molecule type" value="Genomic_DNA"/>
</dbReference>
<dbReference type="CDD" id="cd06223">
    <property type="entry name" value="PRTases_typeI"/>
    <property type="match status" value="1"/>
</dbReference>
<keyword evidence="2" id="KW-0808">Transferase</keyword>
<keyword evidence="2" id="KW-0328">Glycosyltransferase</keyword>
<dbReference type="Gene3D" id="3.30.1310.20">
    <property type="entry name" value="PRTase-like"/>
    <property type="match status" value="1"/>
</dbReference>
<dbReference type="Proteomes" id="UP001232536">
    <property type="component" value="Unassembled WGS sequence"/>
</dbReference>
<dbReference type="GO" id="GO:0016757">
    <property type="term" value="F:glycosyltransferase activity"/>
    <property type="evidence" value="ECO:0007669"/>
    <property type="project" value="UniProtKB-KW"/>
</dbReference>
<sequence length="217" mass="22655">MTFANRTDAGRRLATRLAGLRGAPVVVLALPRGGVPVAAPVAVALEAPLDVIAVRKLGVPWQPELAIGAIAEGGIQVVAEDVMARVGLTDRGLEGLAERERPALARMASFRDGREPVDVDGRTAVVIDDGLATGATARAACLAARERGARRVVLAVPVAPPHWALPMHDVADECIALHVPADFRAVGQAYDDFSPTTDEEVRAALDEVAADRLAASD</sequence>
<organism evidence="2 3">
    <name type="scientific">Actinotalea lenta</name>
    <dbReference type="NCBI Taxonomy" id="3064654"/>
    <lineage>
        <taxon>Bacteria</taxon>
        <taxon>Bacillati</taxon>
        <taxon>Actinomycetota</taxon>
        <taxon>Actinomycetes</taxon>
        <taxon>Micrococcales</taxon>
        <taxon>Cellulomonadaceae</taxon>
        <taxon>Actinotalea</taxon>
    </lineage>
</organism>
<comment type="caution">
    <text evidence="2">The sequence shown here is derived from an EMBL/GenBank/DDBJ whole genome shotgun (WGS) entry which is preliminary data.</text>
</comment>
<dbReference type="SUPFAM" id="SSF53271">
    <property type="entry name" value="PRTase-like"/>
    <property type="match status" value="1"/>
</dbReference>
<keyword evidence="3" id="KW-1185">Reference proteome</keyword>
<dbReference type="InterPro" id="IPR029057">
    <property type="entry name" value="PRTase-like"/>
</dbReference>
<evidence type="ECO:0000313" key="2">
    <source>
        <dbReference type="EMBL" id="MDO8108198.1"/>
    </source>
</evidence>
<evidence type="ECO:0000313" key="3">
    <source>
        <dbReference type="Proteomes" id="UP001232536"/>
    </source>
</evidence>
<name>A0ABT9DBC5_9CELL</name>
<dbReference type="Pfam" id="PF00156">
    <property type="entry name" value="Pribosyltran"/>
    <property type="match status" value="1"/>
</dbReference>
<accession>A0ABT9DBC5</accession>
<protein>
    <submittedName>
        <fullName evidence="2">Phosphoribosyltransferase family protein</fullName>
    </submittedName>
</protein>
<reference evidence="2 3" key="1">
    <citation type="submission" date="2023-07" db="EMBL/GenBank/DDBJ databases">
        <title>Description of novel actinomycetes strains, isolated from tidal flat sediment.</title>
        <authorList>
            <person name="Lu C."/>
        </authorList>
    </citation>
    <scope>NUCLEOTIDE SEQUENCE [LARGE SCALE GENOMIC DNA]</scope>
    <source>
        <strain evidence="2 3">SYSU T00b441</strain>
    </source>
</reference>
<evidence type="ECO:0000259" key="1">
    <source>
        <dbReference type="Pfam" id="PF00156"/>
    </source>
</evidence>
<proteinExistence type="predicted"/>
<dbReference type="RefSeq" id="WP_304601783.1">
    <property type="nucleotide sequence ID" value="NZ_JAUQYO010000001.1"/>
</dbReference>